<accession>A0A2T6B829</accession>
<dbReference type="Gene3D" id="1.20.120.450">
    <property type="entry name" value="dinb family like domain"/>
    <property type="match status" value="1"/>
</dbReference>
<dbReference type="RefSeq" id="WP_245920980.1">
    <property type="nucleotide sequence ID" value="NZ_QBKR01000031.1"/>
</dbReference>
<sequence length="69" mass="7785">MRHFRKGVEEALRLAEEPDPDGKIPGHVDRTRMEGLRSIASHNSYHLGQVALIRRMPGSWPPPKGGDSW</sequence>
<dbReference type="EMBL" id="QBKR01000031">
    <property type="protein sequence ID" value="PTX52215.1"/>
    <property type="molecule type" value="Genomic_DNA"/>
</dbReference>
<comment type="caution">
    <text evidence="1">The sequence shown here is derived from an EMBL/GenBank/DDBJ whole genome shotgun (WGS) entry which is preliminary data.</text>
</comment>
<keyword evidence="2" id="KW-1185">Reference proteome</keyword>
<name>A0A2T6B829_9BACL</name>
<reference evidence="1 2" key="1">
    <citation type="submission" date="2018-04" db="EMBL/GenBank/DDBJ databases">
        <title>Genomic Encyclopedia of Archaeal and Bacterial Type Strains, Phase II (KMG-II): from individual species to whole genera.</title>
        <authorList>
            <person name="Goeker M."/>
        </authorList>
    </citation>
    <scope>NUCLEOTIDE SEQUENCE [LARGE SCALE GENOMIC DNA]</scope>
    <source>
        <strain evidence="1 2">DSM 45787</strain>
    </source>
</reference>
<dbReference type="Proteomes" id="UP000244240">
    <property type="component" value="Unassembled WGS sequence"/>
</dbReference>
<protein>
    <recommendedName>
        <fullName evidence="3">DinB family protein</fullName>
    </recommendedName>
</protein>
<organism evidence="1 2">
    <name type="scientific">Melghirimyces profundicolus</name>
    <dbReference type="NCBI Taxonomy" id="1242148"/>
    <lineage>
        <taxon>Bacteria</taxon>
        <taxon>Bacillati</taxon>
        <taxon>Bacillota</taxon>
        <taxon>Bacilli</taxon>
        <taxon>Bacillales</taxon>
        <taxon>Thermoactinomycetaceae</taxon>
        <taxon>Melghirimyces</taxon>
    </lineage>
</organism>
<evidence type="ECO:0000313" key="1">
    <source>
        <dbReference type="EMBL" id="PTX52215.1"/>
    </source>
</evidence>
<evidence type="ECO:0008006" key="3">
    <source>
        <dbReference type="Google" id="ProtNLM"/>
    </source>
</evidence>
<evidence type="ECO:0000313" key="2">
    <source>
        <dbReference type="Proteomes" id="UP000244240"/>
    </source>
</evidence>
<dbReference type="SUPFAM" id="SSF109854">
    <property type="entry name" value="DinB/YfiT-like putative metalloenzymes"/>
    <property type="match status" value="1"/>
</dbReference>
<proteinExistence type="predicted"/>
<dbReference type="AlphaFoldDB" id="A0A2T6B829"/>
<gene>
    <name evidence="1" type="ORF">C8P63_13131</name>
</gene>
<dbReference type="InterPro" id="IPR034660">
    <property type="entry name" value="DinB/YfiT-like"/>
</dbReference>